<dbReference type="AlphaFoldDB" id="A0AA88WDQ3"/>
<evidence type="ECO:0000313" key="5">
    <source>
        <dbReference type="EMBL" id="KAK3024139.1"/>
    </source>
</evidence>
<evidence type="ECO:0000256" key="1">
    <source>
        <dbReference type="ARBA" id="ARBA00004123"/>
    </source>
</evidence>
<comment type="caution">
    <text evidence="5">The sequence shown here is derived from an EMBL/GenBank/DDBJ whole genome shotgun (WGS) entry which is preliminary data.</text>
</comment>
<feature type="compositionally biased region" description="Low complexity" evidence="3">
    <location>
        <begin position="23"/>
        <end position="34"/>
    </location>
</feature>
<comment type="subcellular location">
    <subcellularLocation>
        <location evidence="1">Nucleus</location>
    </subcellularLocation>
</comment>
<proteinExistence type="predicted"/>
<evidence type="ECO:0000256" key="2">
    <source>
        <dbReference type="ARBA" id="ARBA00023242"/>
    </source>
</evidence>
<evidence type="ECO:0000256" key="3">
    <source>
        <dbReference type="SAM" id="MobiDB-lite"/>
    </source>
</evidence>
<dbReference type="Proteomes" id="UP001188597">
    <property type="component" value="Unassembled WGS sequence"/>
</dbReference>
<accession>A0AA88WDQ3</accession>
<dbReference type="InterPro" id="IPR012935">
    <property type="entry name" value="NuBaID_N"/>
</dbReference>
<feature type="domain" description="C3HC-type" evidence="4">
    <location>
        <begin position="64"/>
        <end position="88"/>
    </location>
</feature>
<keyword evidence="6" id="KW-1185">Reference proteome</keyword>
<dbReference type="Pfam" id="PF07967">
    <property type="entry name" value="zf-C3HC"/>
    <property type="match status" value="1"/>
</dbReference>
<dbReference type="GO" id="GO:0008270">
    <property type="term" value="F:zinc ion binding"/>
    <property type="evidence" value="ECO:0007669"/>
    <property type="project" value="InterPro"/>
</dbReference>
<sequence length="195" mass="21972">MAEESEKRFHAVMDKLFHAPPISKSKSTAAKSASLGGVQLPRGKKRPSATAALAVEHSAPLCRPWDRGDLLRRLATFKSMTWFAKPEVHSKNKDQRQRFPADDYKLEHPLQLLLCQLSKRLIIFAAHHVRGAVRRGAVRTKDQYCPELAGDILSQNFPLYKLVLLLRTFLQAIHTVTAYKGEGSMLKDNSQDEIT</sequence>
<feature type="region of interest" description="Disordered" evidence="3">
    <location>
        <begin position="23"/>
        <end position="44"/>
    </location>
</feature>
<evidence type="ECO:0000259" key="4">
    <source>
        <dbReference type="Pfam" id="PF07967"/>
    </source>
</evidence>
<dbReference type="EMBL" id="JAVXUP010000616">
    <property type="protein sequence ID" value="KAK3024139.1"/>
    <property type="molecule type" value="Genomic_DNA"/>
</dbReference>
<organism evidence="5 6">
    <name type="scientific">Escallonia herrerae</name>
    <dbReference type="NCBI Taxonomy" id="1293975"/>
    <lineage>
        <taxon>Eukaryota</taxon>
        <taxon>Viridiplantae</taxon>
        <taxon>Streptophyta</taxon>
        <taxon>Embryophyta</taxon>
        <taxon>Tracheophyta</taxon>
        <taxon>Spermatophyta</taxon>
        <taxon>Magnoliopsida</taxon>
        <taxon>eudicotyledons</taxon>
        <taxon>Gunneridae</taxon>
        <taxon>Pentapetalae</taxon>
        <taxon>asterids</taxon>
        <taxon>campanulids</taxon>
        <taxon>Escalloniales</taxon>
        <taxon>Escalloniaceae</taxon>
        <taxon>Escallonia</taxon>
    </lineage>
</organism>
<reference evidence="5" key="1">
    <citation type="submission" date="2022-12" db="EMBL/GenBank/DDBJ databases">
        <title>Draft genome assemblies for two species of Escallonia (Escalloniales).</title>
        <authorList>
            <person name="Chanderbali A."/>
            <person name="Dervinis C."/>
            <person name="Anghel I."/>
            <person name="Soltis D."/>
            <person name="Soltis P."/>
            <person name="Zapata F."/>
        </authorList>
    </citation>
    <scope>NUCLEOTIDE SEQUENCE</scope>
    <source>
        <strain evidence="5">UCBG64.0493</strain>
        <tissue evidence="5">Leaf</tissue>
    </source>
</reference>
<dbReference type="PANTHER" id="PTHR15835:SF6">
    <property type="entry name" value="ZINC FINGER C3HC-TYPE PROTEIN 1"/>
    <property type="match status" value="1"/>
</dbReference>
<protein>
    <recommendedName>
        <fullName evidence="4">C3HC-type domain-containing protein</fullName>
    </recommendedName>
</protein>
<keyword evidence="2" id="KW-0539">Nucleus</keyword>
<evidence type="ECO:0000313" key="6">
    <source>
        <dbReference type="Proteomes" id="UP001188597"/>
    </source>
</evidence>
<name>A0AA88WDQ3_9ASTE</name>
<dbReference type="PANTHER" id="PTHR15835">
    <property type="entry name" value="NUCLEAR-INTERACTING PARTNER OF ALK"/>
    <property type="match status" value="1"/>
</dbReference>
<dbReference type="GO" id="GO:0005634">
    <property type="term" value="C:nucleus"/>
    <property type="evidence" value="ECO:0007669"/>
    <property type="project" value="UniProtKB-SubCell"/>
</dbReference>
<gene>
    <name evidence="5" type="ORF">RJ639_044394</name>
</gene>